<evidence type="ECO:0000313" key="2">
    <source>
        <dbReference type="EMBL" id="MBW0511159.1"/>
    </source>
</evidence>
<name>A0A9Q3DXK4_9BASI</name>
<dbReference type="AlphaFoldDB" id="A0A9Q3DXK4"/>
<feature type="region of interest" description="Disordered" evidence="1">
    <location>
        <begin position="31"/>
        <end position="116"/>
    </location>
</feature>
<accession>A0A9Q3DXK4</accession>
<evidence type="ECO:0000313" key="3">
    <source>
        <dbReference type="Proteomes" id="UP000765509"/>
    </source>
</evidence>
<keyword evidence="3" id="KW-1185">Reference proteome</keyword>
<proteinExistence type="predicted"/>
<organism evidence="2 3">
    <name type="scientific">Austropuccinia psidii MF-1</name>
    <dbReference type="NCBI Taxonomy" id="1389203"/>
    <lineage>
        <taxon>Eukaryota</taxon>
        <taxon>Fungi</taxon>
        <taxon>Dikarya</taxon>
        <taxon>Basidiomycota</taxon>
        <taxon>Pucciniomycotina</taxon>
        <taxon>Pucciniomycetes</taxon>
        <taxon>Pucciniales</taxon>
        <taxon>Sphaerophragmiaceae</taxon>
        <taxon>Austropuccinia</taxon>
    </lineage>
</organism>
<dbReference type="EMBL" id="AVOT02022021">
    <property type="protein sequence ID" value="MBW0511159.1"/>
    <property type="molecule type" value="Genomic_DNA"/>
</dbReference>
<dbReference type="Proteomes" id="UP000765509">
    <property type="component" value="Unassembled WGS sequence"/>
</dbReference>
<evidence type="ECO:0000256" key="1">
    <source>
        <dbReference type="SAM" id="MobiDB-lite"/>
    </source>
</evidence>
<reference evidence="2" key="1">
    <citation type="submission" date="2021-03" db="EMBL/GenBank/DDBJ databases">
        <title>Draft genome sequence of rust myrtle Austropuccinia psidii MF-1, a brazilian biotype.</title>
        <authorList>
            <person name="Quecine M.C."/>
            <person name="Pachon D.M.R."/>
            <person name="Bonatelli M.L."/>
            <person name="Correr F.H."/>
            <person name="Franceschini L.M."/>
            <person name="Leite T.F."/>
            <person name="Margarido G.R.A."/>
            <person name="Almeida C.A."/>
            <person name="Ferrarezi J.A."/>
            <person name="Labate C.A."/>
        </authorList>
    </citation>
    <scope>NUCLEOTIDE SEQUENCE</scope>
    <source>
        <strain evidence="2">MF-1</strain>
    </source>
</reference>
<sequence length="116" mass="13215">MSRTKRSGRGHSGGCQYIEGNHIHSSIHFLIQQKPQTRELEGYGSSSSAPPTPQRPFSMEHRQQEIQPSIPLGINWSKFPEDISKRDILQRSYGNHQRMESHQAVQPPGRKGNQDK</sequence>
<gene>
    <name evidence="2" type="ORF">O181_050874</name>
</gene>
<feature type="compositionally biased region" description="Basic and acidic residues" evidence="1">
    <location>
        <begin position="79"/>
        <end position="89"/>
    </location>
</feature>
<comment type="caution">
    <text evidence="2">The sequence shown here is derived from an EMBL/GenBank/DDBJ whole genome shotgun (WGS) entry which is preliminary data.</text>
</comment>
<protein>
    <submittedName>
        <fullName evidence="2">Uncharacterized protein</fullName>
    </submittedName>
</protein>